<dbReference type="InterPro" id="IPR036890">
    <property type="entry name" value="HATPase_C_sf"/>
</dbReference>
<dbReference type="InterPro" id="IPR003661">
    <property type="entry name" value="HisK_dim/P_dom"/>
</dbReference>
<protein>
    <recommendedName>
        <fullName evidence="3">histidine kinase</fullName>
        <ecNumber evidence="3">2.7.13.3</ecNumber>
    </recommendedName>
</protein>
<keyword evidence="7 11" id="KW-0418">Kinase</keyword>
<keyword evidence="5" id="KW-0808">Transferase</keyword>
<keyword evidence="6" id="KW-0547">Nucleotide-binding</keyword>
<dbReference type="Gene3D" id="3.30.565.10">
    <property type="entry name" value="Histidine kinase-like ATPase, C-terminal domain"/>
    <property type="match status" value="1"/>
</dbReference>
<dbReference type="InterPro" id="IPR036097">
    <property type="entry name" value="HisK_dim/P_sf"/>
</dbReference>
<dbReference type="GO" id="GO:0000155">
    <property type="term" value="F:phosphorelay sensor kinase activity"/>
    <property type="evidence" value="ECO:0007669"/>
    <property type="project" value="InterPro"/>
</dbReference>
<dbReference type="EC" id="2.7.13.3" evidence="3"/>
<dbReference type="CDD" id="cd00082">
    <property type="entry name" value="HisKA"/>
    <property type="match status" value="1"/>
</dbReference>
<evidence type="ECO:0000256" key="6">
    <source>
        <dbReference type="ARBA" id="ARBA00022741"/>
    </source>
</evidence>
<dbReference type="PANTHER" id="PTHR44936">
    <property type="entry name" value="SENSOR PROTEIN CREC"/>
    <property type="match status" value="1"/>
</dbReference>
<name>A0A251WZ91_9RHOB</name>
<dbReference type="InterPro" id="IPR005467">
    <property type="entry name" value="His_kinase_dom"/>
</dbReference>
<dbReference type="CDD" id="cd00075">
    <property type="entry name" value="HATPase"/>
    <property type="match status" value="1"/>
</dbReference>
<dbReference type="GO" id="GO:0005886">
    <property type="term" value="C:plasma membrane"/>
    <property type="evidence" value="ECO:0007669"/>
    <property type="project" value="UniProtKB-SubCell"/>
</dbReference>
<keyword evidence="4" id="KW-1003">Cell membrane</keyword>
<keyword evidence="12" id="KW-1185">Reference proteome</keyword>
<proteinExistence type="predicted"/>
<dbReference type="GO" id="GO:0005524">
    <property type="term" value="F:ATP binding"/>
    <property type="evidence" value="ECO:0007669"/>
    <property type="project" value="UniProtKB-KW"/>
</dbReference>
<dbReference type="RefSeq" id="WP_086451127.1">
    <property type="nucleotide sequence ID" value="NZ_MSPP01000002.1"/>
</dbReference>
<comment type="caution">
    <text evidence="11">The sequence shown here is derived from an EMBL/GenBank/DDBJ whole genome shotgun (WGS) entry which is preliminary data.</text>
</comment>
<dbReference type="EMBL" id="MSPP01000002">
    <property type="protein sequence ID" value="OUD09789.1"/>
    <property type="molecule type" value="Genomic_DNA"/>
</dbReference>
<dbReference type="OrthoDB" id="9804645at2"/>
<dbReference type="PROSITE" id="PS50109">
    <property type="entry name" value="HIS_KIN"/>
    <property type="match status" value="1"/>
</dbReference>
<evidence type="ECO:0000256" key="4">
    <source>
        <dbReference type="ARBA" id="ARBA00022475"/>
    </source>
</evidence>
<evidence type="ECO:0000259" key="10">
    <source>
        <dbReference type="PROSITE" id="PS50109"/>
    </source>
</evidence>
<reference evidence="11 12" key="1">
    <citation type="submission" date="2016-12" db="EMBL/GenBank/DDBJ databases">
        <title>The draft genome sequence of HSLHS2.</title>
        <authorList>
            <person name="Hu D."/>
            <person name="Wang L."/>
            <person name="Shao Z."/>
        </authorList>
    </citation>
    <scope>NUCLEOTIDE SEQUENCE [LARGE SCALE GENOMIC DNA]</scope>
    <source>
        <strain evidence="11">MCCC 1A06712</strain>
    </source>
</reference>
<evidence type="ECO:0000313" key="12">
    <source>
        <dbReference type="Proteomes" id="UP000194664"/>
    </source>
</evidence>
<feature type="transmembrane region" description="Helical" evidence="9">
    <location>
        <begin position="185"/>
        <end position="212"/>
    </location>
</feature>
<sequence length="481" mass="52412">MLRSLPLRSLALIWMLAAFICGLSAAALWNHSQRAWQNHLITAYEAGFAVYEALREQRSTPKGVTITPLSDAENALADLGQFARMPDAPQPTFVTNASILANSGDSFTGEILTLAIVSGDLQYSAAAIASSPYATAPQKMAEITRMLASYCSEPIIYAFYGNRSWYKIDGTELWGCQTAPKDLRLIAVGIAMLGMAILYTLVVDTTATFGRFAAALRNRRRLGGPEAYQTEGPMELRDMVDAVNSYLAVERAQLSHRAVVLSGVSHDLGTPATRLRLRAALIPDHDLRSKLEHDIDHMTGMIESVLTYTRSEMSAEEPRKVSLSSLVQSIVDDYQDMDKPVTLMDQPPAQIEAGHSVFAARPMMAHMPDAQKMLATVRMVSLQRAITNLIDNALKYGRRAHVGLIADSQTATIIVEDEGTFGPDDMAVLTAPFQRGSNVGSVNGYGLGLTIVEAVAEQHGGTLEFIRGRRGLRAQITIQRA</sequence>
<dbReference type="Proteomes" id="UP000194664">
    <property type="component" value="Unassembled WGS sequence"/>
</dbReference>
<dbReference type="InterPro" id="IPR050980">
    <property type="entry name" value="2C_sensor_his_kinase"/>
</dbReference>
<dbReference type="PANTHER" id="PTHR44936:SF10">
    <property type="entry name" value="SENSOR PROTEIN RSTB"/>
    <property type="match status" value="1"/>
</dbReference>
<dbReference type="SMART" id="SM00388">
    <property type="entry name" value="HisKA"/>
    <property type="match status" value="1"/>
</dbReference>
<evidence type="ECO:0000256" key="9">
    <source>
        <dbReference type="SAM" id="Phobius"/>
    </source>
</evidence>
<dbReference type="InterPro" id="IPR003594">
    <property type="entry name" value="HATPase_dom"/>
</dbReference>
<evidence type="ECO:0000256" key="3">
    <source>
        <dbReference type="ARBA" id="ARBA00012438"/>
    </source>
</evidence>
<comment type="catalytic activity">
    <reaction evidence="1">
        <text>ATP + protein L-histidine = ADP + protein N-phospho-L-histidine.</text>
        <dbReference type="EC" id="2.7.13.3"/>
    </reaction>
</comment>
<keyword evidence="9" id="KW-0812">Transmembrane</keyword>
<dbReference type="AlphaFoldDB" id="A0A251WZ91"/>
<evidence type="ECO:0000256" key="1">
    <source>
        <dbReference type="ARBA" id="ARBA00000085"/>
    </source>
</evidence>
<dbReference type="SUPFAM" id="SSF47384">
    <property type="entry name" value="Homodimeric domain of signal transducing histidine kinase"/>
    <property type="match status" value="1"/>
</dbReference>
<evidence type="ECO:0000256" key="2">
    <source>
        <dbReference type="ARBA" id="ARBA00004651"/>
    </source>
</evidence>
<dbReference type="Pfam" id="PF02518">
    <property type="entry name" value="HATPase_c"/>
    <property type="match status" value="1"/>
</dbReference>
<dbReference type="SMART" id="SM00387">
    <property type="entry name" value="HATPase_c"/>
    <property type="match status" value="1"/>
</dbReference>
<keyword evidence="8" id="KW-0067">ATP-binding</keyword>
<feature type="domain" description="Histidine kinase" evidence="10">
    <location>
        <begin position="263"/>
        <end position="481"/>
    </location>
</feature>
<evidence type="ECO:0000256" key="7">
    <source>
        <dbReference type="ARBA" id="ARBA00022777"/>
    </source>
</evidence>
<dbReference type="SUPFAM" id="SSF55874">
    <property type="entry name" value="ATPase domain of HSP90 chaperone/DNA topoisomerase II/histidine kinase"/>
    <property type="match status" value="1"/>
</dbReference>
<keyword evidence="9" id="KW-0472">Membrane</keyword>
<dbReference type="Gene3D" id="1.10.287.130">
    <property type="match status" value="1"/>
</dbReference>
<gene>
    <name evidence="11" type="ORF">BVC71_08165</name>
</gene>
<comment type="subcellular location">
    <subcellularLocation>
        <location evidence="2">Cell membrane</location>
        <topology evidence="2">Multi-pass membrane protein</topology>
    </subcellularLocation>
</comment>
<evidence type="ECO:0000256" key="8">
    <source>
        <dbReference type="ARBA" id="ARBA00022840"/>
    </source>
</evidence>
<evidence type="ECO:0000313" key="11">
    <source>
        <dbReference type="EMBL" id="OUD09789.1"/>
    </source>
</evidence>
<organism evidence="11 12">
    <name type="scientific">Marivivens niveibacter</name>
    <dbReference type="NCBI Taxonomy" id="1930667"/>
    <lineage>
        <taxon>Bacteria</taxon>
        <taxon>Pseudomonadati</taxon>
        <taxon>Pseudomonadota</taxon>
        <taxon>Alphaproteobacteria</taxon>
        <taxon>Rhodobacterales</taxon>
        <taxon>Paracoccaceae</taxon>
        <taxon>Marivivens group</taxon>
        <taxon>Marivivens</taxon>
    </lineage>
</organism>
<accession>A0A251WZ91</accession>
<keyword evidence="9" id="KW-1133">Transmembrane helix</keyword>
<evidence type="ECO:0000256" key="5">
    <source>
        <dbReference type="ARBA" id="ARBA00022679"/>
    </source>
</evidence>